<keyword evidence="5" id="KW-0694">RNA-binding</keyword>
<sequence>ADIIVSCLLFGPLLHKDQRIEKEACDFIEDEGDDLTINILMPEFNGKSNLEVRMIALNILLDTKIINWNNLVRSIGLALIKSYRELTKCKRYFNDSLAHRKRNRILQVLLTLHCLFVNDVYFHELLNELMNFVTENLLGESQQPSIRYQLEWLYILLFTNNKDKDSGFDIWNSLTKASSERLGSVCSFISIAYHLVRLKRDNTFFEQFIENVLPWCMSQNFNIRLYAQVTLKKLWPLFEDISKKYEVLTNNQWKIYQQGNMLHNAKKLESFFYFDCFHPLKHYSFQTIFYDLPRLSNISCDEWATLKYIKQKITYKPPNIKWGDESSQISFSLAECSVPIWIMKTEGGTACEEPFSLQKKFAPWKGMFPQELNPDICQKMKGELVLVASLIDKTSNLGGLARTCDVFGVKELVIDSLNFVNDKQFTSLSMTAEKHIDITEVKTHHLPDYINKMKNLGYIAVGAEQTTGSISLSDYKFQKKTLLILGNEREGIPVNILPFLDACIEIPQYGLIRSLNVHVSGAIFLWEYAKQQYKCDI</sequence>
<evidence type="ECO:0000256" key="4">
    <source>
        <dbReference type="ARBA" id="ARBA00022691"/>
    </source>
</evidence>
<feature type="domain" description="tRNA/rRNA methyltransferase SpoU type" evidence="12">
    <location>
        <begin position="384"/>
        <end position="526"/>
    </location>
</feature>
<accession>A0A0P4VNN4</accession>
<dbReference type="InterPro" id="IPR016024">
    <property type="entry name" value="ARM-type_fold"/>
</dbReference>
<keyword evidence="2 13" id="KW-0489">Methyltransferase</keyword>
<dbReference type="GO" id="GO:0003723">
    <property type="term" value="F:RNA binding"/>
    <property type="evidence" value="ECO:0007669"/>
    <property type="project" value="UniProtKB-KW"/>
</dbReference>
<evidence type="ECO:0000313" key="13">
    <source>
        <dbReference type="EMBL" id="JAI52695.1"/>
    </source>
</evidence>
<dbReference type="Gene3D" id="3.40.1280.10">
    <property type="match status" value="1"/>
</dbReference>
<dbReference type="Pfam" id="PF00588">
    <property type="entry name" value="SpoU_methylase"/>
    <property type="match status" value="1"/>
</dbReference>
<proteinExistence type="evidence at transcript level"/>
<dbReference type="GO" id="GO:0141100">
    <property type="term" value="F:tRNA (guanine(18)-2'-O)-methyltransferase activity"/>
    <property type="evidence" value="ECO:0007669"/>
    <property type="project" value="UniProtKB-EC"/>
</dbReference>
<dbReference type="CDD" id="cd18091">
    <property type="entry name" value="SpoU-like_TRM3-like"/>
    <property type="match status" value="1"/>
</dbReference>
<dbReference type="PANTHER" id="PTHR12029:SF11">
    <property type="entry name" value="METHYLTRANSFERASE TARBP1-RELATED"/>
    <property type="match status" value="1"/>
</dbReference>
<evidence type="ECO:0000256" key="1">
    <source>
        <dbReference type="ARBA" id="ARBA00007228"/>
    </source>
</evidence>
<dbReference type="FunFam" id="3.40.1280.10:FF:000010">
    <property type="entry name" value="probable methyltransferase TARBP1"/>
    <property type="match status" value="1"/>
</dbReference>
<dbReference type="EC" id="2.1.1.34" evidence="9"/>
<keyword evidence="6" id="KW-0007">Acetylation</keyword>
<evidence type="ECO:0000256" key="5">
    <source>
        <dbReference type="ARBA" id="ARBA00022884"/>
    </source>
</evidence>
<dbReference type="InterPro" id="IPR029028">
    <property type="entry name" value="Alpha/beta_knot_MTases"/>
</dbReference>
<evidence type="ECO:0000256" key="8">
    <source>
        <dbReference type="ARBA" id="ARBA00093361"/>
    </source>
</evidence>
<dbReference type="AlphaFoldDB" id="A0A0P4VNN4"/>
<evidence type="ECO:0000259" key="12">
    <source>
        <dbReference type="Pfam" id="PF00588"/>
    </source>
</evidence>
<organism evidence="13">
    <name type="scientific">Rhodnius neglectus</name>
    <dbReference type="NCBI Taxonomy" id="72488"/>
    <lineage>
        <taxon>Eukaryota</taxon>
        <taxon>Metazoa</taxon>
        <taxon>Ecdysozoa</taxon>
        <taxon>Arthropoda</taxon>
        <taxon>Hexapoda</taxon>
        <taxon>Insecta</taxon>
        <taxon>Pterygota</taxon>
        <taxon>Neoptera</taxon>
        <taxon>Paraneoptera</taxon>
        <taxon>Hemiptera</taxon>
        <taxon>Heteroptera</taxon>
        <taxon>Panheteroptera</taxon>
        <taxon>Cimicomorpha</taxon>
        <taxon>Reduviidae</taxon>
        <taxon>Triatominae</taxon>
        <taxon>Rhodnius</taxon>
    </lineage>
</organism>
<comment type="function">
    <text evidence="8">S-adenosyl-L-methionine-dependent 2'-O-ribose methyltransferase that catalyzes the formation of 2'-O-methylguanosine at position 18 (Gm18) in a subset of tRNA. Selectively mediates Gm18 methylation of tRNAGln-TTG/CTG and tRNASer-TGA/GCT. Gm18 modification can enhance the stability of modified tRNAs.</text>
</comment>
<comment type="similarity">
    <text evidence="1">Belongs to the class IV-like SAM-binding methyltransferase superfamily. RNA methyltransferase TrmH family.</text>
</comment>
<dbReference type="GO" id="GO:0030488">
    <property type="term" value="P:tRNA methylation"/>
    <property type="evidence" value="ECO:0007669"/>
    <property type="project" value="InterPro"/>
</dbReference>
<evidence type="ECO:0000256" key="3">
    <source>
        <dbReference type="ARBA" id="ARBA00022679"/>
    </source>
</evidence>
<name>A0A0P4VNN4_9HEMI</name>
<dbReference type="PANTHER" id="PTHR12029">
    <property type="entry name" value="RNA METHYLTRANSFERASE"/>
    <property type="match status" value="1"/>
</dbReference>
<evidence type="ECO:0000256" key="2">
    <source>
        <dbReference type="ARBA" id="ARBA00022603"/>
    </source>
</evidence>
<evidence type="ECO:0000256" key="11">
    <source>
        <dbReference type="ARBA" id="ARBA00093656"/>
    </source>
</evidence>
<evidence type="ECO:0000256" key="10">
    <source>
        <dbReference type="ARBA" id="ARBA00093636"/>
    </source>
</evidence>
<dbReference type="InterPro" id="IPR044748">
    <property type="entry name" value="Trm3/TARBP1_C"/>
</dbReference>
<dbReference type="InterPro" id="IPR045330">
    <property type="entry name" value="TRM3/TARBP1"/>
</dbReference>
<dbReference type="InterPro" id="IPR029026">
    <property type="entry name" value="tRNA_m1G_MTases_N"/>
</dbReference>
<feature type="non-terminal residue" evidence="13">
    <location>
        <position position="1"/>
    </location>
</feature>
<protein>
    <recommendedName>
        <fullName evidence="10">tRNA (guanosine(18)-2'-O)-methyltransferase TARBP1</fullName>
        <ecNumber evidence="9">2.1.1.34</ecNumber>
    </recommendedName>
    <alternativeName>
        <fullName evidence="11">TAR RNA-binding protein 1</fullName>
    </alternativeName>
</protein>
<evidence type="ECO:0000256" key="7">
    <source>
        <dbReference type="ARBA" id="ARBA00093266"/>
    </source>
</evidence>
<comment type="catalytic activity">
    <reaction evidence="7">
        <text>guanosine(18) in tRNA + S-adenosyl-L-methionine = 2'-O-methylguanosine(18) in tRNA + S-adenosyl-L-homocysteine + H(+)</text>
        <dbReference type="Rhea" id="RHEA:20077"/>
        <dbReference type="Rhea" id="RHEA-COMP:10190"/>
        <dbReference type="Rhea" id="RHEA-COMP:10192"/>
        <dbReference type="ChEBI" id="CHEBI:15378"/>
        <dbReference type="ChEBI" id="CHEBI:57856"/>
        <dbReference type="ChEBI" id="CHEBI:59789"/>
        <dbReference type="ChEBI" id="CHEBI:74269"/>
        <dbReference type="ChEBI" id="CHEBI:74445"/>
        <dbReference type="EC" id="2.1.1.34"/>
    </reaction>
    <physiologicalReaction direction="left-to-right" evidence="7">
        <dbReference type="Rhea" id="RHEA:20078"/>
    </physiologicalReaction>
</comment>
<dbReference type="SUPFAM" id="SSF75217">
    <property type="entry name" value="alpha/beta knot"/>
    <property type="match status" value="1"/>
</dbReference>
<dbReference type="EMBL" id="GDKW01003900">
    <property type="protein sequence ID" value="JAI52695.1"/>
    <property type="molecule type" value="mRNA"/>
</dbReference>
<keyword evidence="3" id="KW-0808">Transferase</keyword>
<keyword evidence="4" id="KW-0949">S-adenosyl-L-methionine</keyword>
<dbReference type="SUPFAM" id="SSF48371">
    <property type="entry name" value="ARM repeat"/>
    <property type="match status" value="1"/>
</dbReference>
<evidence type="ECO:0000256" key="6">
    <source>
        <dbReference type="ARBA" id="ARBA00022990"/>
    </source>
</evidence>
<dbReference type="InterPro" id="IPR001537">
    <property type="entry name" value="SpoU_MeTrfase"/>
</dbReference>
<evidence type="ECO:0000256" key="9">
    <source>
        <dbReference type="ARBA" id="ARBA00093594"/>
    </source>
</evidence>
<reference evidence="13" key="1">
    <citation type="journal article" date="2016" name="PLoS Negl. Trop. Dis.">
        <title>A Deep Insight into the Sialome of Rhodnius neglectus, a Vector of Chagas Disease.</title>
        <authorList>
            <person name="Santiago P.B."/>
            <person name="Assumpcao T.C."/>
            <person name="Araujo C.N."/>
            <person name="Bastos I.M."/>
            <person name="Neves D."/>
            <person name="Silva I.G."/>
            <person name="Charneau S."/>
            <person name="Queiroz R.M."/>
            <person name="Raiol T."/>
            <person name="Oliveira J.V."/>
            <person name="Sousa M.V."/>
            <person name="Calvo E."/>
            <person name="Ribeiro J.M."/>
            <person name="Santana J.M."/>
        </authorList>
    </citation>
    <scope>NUCLEOTIDE SEQUENCE</scope>
    <source>
        <tissue evidence="13">Salivary glands</tissue>
    </source>
</reference>